<accession>A0A9P9YTJ8</accession>
<feature type="region of interest" description="Disordered" evidence="1">
    <location>
        <begin position="233"/>
        <end position="292"/>
    </location>
</feature>
<reference evidence="3" key="1">
    <citation type="journal article" date="2023" name="Genome Biol. Evol.">
        <title>Long-read-based Genome Assembly of Drosophila gunungcola Reveals Fewer Chemosensory Genes in Flower-breeding Species.</title>
        <authorList>
            <person name="Negi A."/>
            <person name="Liao B.Y."/>
            <person name="Yeh S.D."/>
        </authorList>
    </citation>
    <scope>NUCLEOTIDE SEQUENCE</scope>
    <source>
        <strain evidence="3">Sukarami</strain>
    </source>
</reference>
<name>A0A9P9YTJ8_9MUSC</name>
<evidence type="ECO:0000256" key="2">
    <source>
        <dbReference type="SAM" id="SignalP"/>
    </source>
</evidence>
<feature type="chain" id="PRO_5040160668" evidence="2">
    <location>
        <begin position="24"/>
        <end position="292"/>
    </location>
</feature>
<comment type="caution">
    <text evidence="3">The sequence shown here is derived from an EMBL/GenBank/DDBJ whole genome shotgun (WGS) entry which is preliminary data.</text>
</comment>
<feature type="compositionally biased region" description="Polar residues" evidence="1">
    <location>
        <begin position="117"/>
        <end position="149"/>
    </location>
</feature>
<feature type="region of interest" description="Disordered" evidence="1">
    <location>
        <begin position="57"/>
        <end position="90"/>
    </location>
</feature>
<keyword evidence="2" id="KW-0732">Signal</keyword>
<keyword evidence="4" id="KW-1185">Reference proteome</keyword>
<dbReference type="EMBL" id="JAMKOV010000002">
    <property type="protein sequence ID" value="KAI8042909.1"/>
    <property type="molecule type" value="Genomic_DNA"/>
</dbReference>
<evidence type="ECO:0000313" key="3">
    <source>
        <dbReference type="EMBL" id="KAI8042909.1"/>
    </source>
</evidence>
<dbReference type="Proteomes" id="UP001059596">
    <property type="component" value="Unassembled WGS sequence"/>
</dbReference>
<evidence type="ECO:0000256" key="1">
    <source>
        <dbReference type="SAM" id="MobiDB-lite"/>
    </source>
</evidence>
<feature type="region of interest" description="Disordered" evidence="1">
    <location>
        <begin position="110"/>
        <end position="161"/>
    </location>
</feature>
<evidence type="ECO:0000313" key="4">
    <source>
        <dbReference type="Proteomes" id="UP001059596"/>
    </source>
</evidence>
<organism evidence="3 4">
    <name type="scientific">Drosophila gunungcola</name>
    <name type="common">fruit fly</name>
    <dbReference type="NCBI Taxonomy" id="103775"/>
    <lineage>
        <taxon>Eukaryota</taxon>
        <taxon>Metazoa</taxon>
        <taxon>Ecdysozoa</taxon>
        <taxon>Arthropoda</taxon>
        <taxon>Hexapoda</taxon>
        <taxon>Insecta</taxon>
        <taxon>Pterygota</taxon>
        <taxon>Neoptera</taxon>
        <taxon>Endopterygota</taxon>
        <taxon>Diptera</taxon>
        <taxon>Brachycera</taxon>
        <taxon>Muscomorpha</taxon>
        <taxon>Ephydroidea</taxon>
        <taxon>Drosophilidae</taxon>
        <taxon>Drosophila</taxon>
        <taxon>Sophophora</taxon>
    </lineage>
</organism>
<feature type="non-terminal residue" evidence="3">
    <location>
        <position position="292"/>
    </location>
</feature>
<proteinExistence type="predicted"/>
<feature type="compositionally biased region" description="Low complexity" evidence="1">
    <location>
        <begin position="60"/>
        <end position="90"/>
    </location>
</feature>
<sequence length="292" mass="32148">MTIAFNFAIRAFIVLCTLAPSESQLWKPYKGTGIQQLETDKQSHSLIHNFGLGNRNMEGSAQSQFQSQSQSRFLPQSPSSSQSLPQIQSELSSLTSGSLSQLQSQLNQLQSKIQSQEDSQPSLNTQSQLQSQIQYGTGQNLVQSPNGTMTFPRERNPPPLVLQPRPKLVKIEEPPYNGNPITPQRKLIQKVSLPHYLIRNQESNPGLLTIDTQSIPKSNFYVLTPLTDMQAQLQSQSQSRSNSQLLGSQLNSQSSAAQSQLQSNSQSSGSQSQFQSQLNSLSQLQSNSQSSG</sequence>
<feature type="signal peptide" evidence="2">
    <location>
        <begin position="1"/>
        <end position="23"/>
    </location>
</feature>
<protein>
    <submittedName>
        <fullName evidence="3">Uncharacterized protein</fullName>
    </submittedName>
</protein>
<gene>
    <name evidence="3" type="ORF">M5D96_004232</name>
</gene>
<dbReference type="AlphaFoldDB" id="A0A9P9YTJ8"/>